<evidence type="ECO:0000313" key="18">
    <source>
        <dbReference type="EMBL" id="EGW30984.1"/>
    </source>
</evidence>
<dbReference type="InterPro" id="IPR036865">
    <property type="entry name" value="CRAL-TRIO_dom_sf"/>
</dbReference>
<evidence type="ECO:0000256" key="13">
    <source>
        <dbReference type="ARBA" id="ARBA00023136"/>
    </source>
</evidence>
<sequence length="320" mass="36659">MSEIEVVKASIKSTNLSDAEAEKLSSVIESIPEILKGLDNPEYDEIYGYRINETDKEHVNESIRNEILLKFLIADGYDIDLCKERLSNTLNWRSSFQPLSAAFEEKFDAELNALGVITNFQNVSQDNLYSATWNLYGNLKDPKKIFKKFGDNQNKELPGSQFLRWRVGLMERSLQLVDFSDSKHNKIAQIHDYKNVSMFRIDPDMKVATKQIIEIFGANYPELLSTKFFVNVPQIMGWVFTFFKAIHVIDAATLKKFQVLSHGDLSSWFGSNNLPKEYGGQLSKDLFALDVTNIKMTEYAEVILKKIVDEEIAQNNLEVE</sequence>
<keyword evidence="5 16" id="KW-0813">Transport</keyword>
<dbReference type="GO" id="GO:0005829">
    <property type="term" value="C:cytosol"/>
    <property type="evidence" value="ECO:0007669"/>
    <property type="project" value="EnsemblFungi"/>
</dbReference>
<evidence type="ECO:0000256" key="9">
    <source>
        <dbReference type="ARBA" id="ARBA00022824"/>
    </source>
</evidence>
<dbReference type="OMA" id="KRVVTWN"/>
<dbReference type="GO" id="GO:2000114">
    <property type="term" value="P:regulation of establishment of cell polarity"/>
    <property type="evidence" value="ECO:0007669"/>
    <property type="project" value="EnsemblFungi"/>
</dbReference>
<dbReference type="Proteomes" id="UP000000709">
    <property type="component" value="Unassembled WGS sequence"/>
</dbReference>
<evidence type="ECO:0000256" key="7">
    <source>
        <dbReference type="ARBA" id="ARBA00022617"/>
    </source>
</evidence>
<evidence type="ECO:0000256" key="2">
    <source>
        <dbReference type="ARBA" id="ARBA00004406"/>
    </source>
</evidence>
<comment type="function">
    <text evidence="15">Non-classical phosphatidylinositol (PtdIns) transfer protein (PITP), which exhibits PtdIns-binding/transfer activity in the absence of detectable PtdCho-binding/transfer activity. Regulates PtdIns(4,5)P2 homeostasis at the plasma membrane. Heme-binding protein that may play a role in organic oxidant-induced stress responses.</text>
</comment>
<dbReference type="STRING" id="619300.G3ATM1"/>
<dbReference type="GO" id="GO:0046488">
    <property type="term" value="P:phosphatidylinositol metabolic process"/>
    <property type="evidence" value="ECO:0007669"/>
    <property type="project" value="EnsemblFungi"/>
</dbReference>
<evidence type="ECO:0000256" key="8">
    <source>
        <dbReference type="ARBA" id="ARBA00022723"/>
    </source>
</evidence>
<accession>G3ATM1</accession>
<dbReference type="GO" id="GO:0032541">
    <property type="term" value="C:cortical endoplasmic reticulum"/>
    <property type="evidence" value="ECO:0007669"/>
    <property type="project" value="EnsemblFungi"/>
</dbReference>
<dbReference type="PANTHER" id="PTHR47669">
    <property type="entry name" value="PHOSPHATIDYLINOSITOL TRANSFER PROTEIN SFH5"/>
    <property type="match status" value="1"/>
</dbReference>
<keyword evidence="7" id="KW-0349">Heme</keyword>
<dbReference type="SUPFAM" id="SSF46938">
    <property type="entry name" value="CRAL/TRIO N-terminal domain"/>
    <property type="match status" value="1"/>
</dbReference>
<dbReference type="InterPro" id="IPR001251">
    <property type="entry name" value="CRAL-TRIO_dom"/>
</dbReference>
<dbReference type="FunCoup" id="G3ATM1">
    <property type="interactions" value="45"/>
</dbReference>
<reference evidence="18 19" key="1">
    <citation type="journal article" date="2011" name="Proc. Natl. Acad. Sci. U.S.A.">
        <title>Comparative genomics of xylose-fermenting fungi for enhanced biofuel production.</title>
        <authorList>
            <person name="Wohlbach D.J."/>
            <person name="Kuo A."/>
            <person name="Sato T.K."/>
            <person name="Potts K.M."/>
            <person name="Salamov A.A."/>
            <person name="LaButti K.M."/>
            <person name="Sun H."/>
            <person name="Clum A."/>
            <person name="Pangilinan J.L."/>
            <person name="Lindquist E.A."/>
            <person name="Lucas S."/>
            <person name="Lapidus A."/>
            <person name="Jin M."/>
            <person name="Gunawan C."/>
            <person name="Balan V."/>
            <person name="Dale B.E."/>
            <person name="Jeffries T.W."/>
            <person name="Zinkel R."/>
            <person name="Barry K.W."/>
            <person name="Grigoriev I.V."/>
            <person name="Gasch A.P."/>
        </authorList>
    </citation>
    <scope>NUCLEOTIDE SEQUENCE [LARGE SCALE GENOMIC DNA]</scope>
    <source>
        <strain evidence="19">NRRL Y-27907 / 11-Y1</strain>
    </source>
</reference>
<dbReference type="KEGG" id="spaa:SPAPADRAFT_142248"/>
<dbReference type="InParanoid" id="G3ATM1"/>
<keyword evidence="12 16" id="KW-0445">Lipid transport</keyword>
<evidence type="ECO:0000256" key="10">
    <source>
        <dbReference type="ARBA" id="ARBA00022848"/>
    </source>
</evidence>
<evidence type="ECO:0000259" key="17">
    <source>
        <dbReference type="PROSITE" id="PS50191"/>
    </source>
</evidence>
<dbReference type="PANTHER" id="PTHR47669:SF1">
    <property type="entry name" value="PHOSPHATIDYLINOSITOL TRANSFER PROTEIN SFH5"/>
    <property type="match status" value="1"/>
</dbReference>
<dbReference type="AlphaFoldDB" id="G3ATM1"/>
<dbReference type="Pfam" id="PF00650">
    <property type="entry name" value="CRAL_TRIO"/>
    <property type="match status" value="1"/>
</dbReference>
<evidence type="ECO:0000313" key="19">
    <source>
        <dbReference type="Proteomes" id="UP000000709"/>
    </source>
</evidence>
<keyword evidence="6 16" id="KW-0963">Cytoplasm</keyword>
<dbReference type="GO" id="GO:0020037">
    <property type="term" value="F:heme binding"/>
    <property type="evidence" value="ECO:0007669"/>
    <property type="project" value="EnsemblFungi"/>
</dbReference>
<evidence type="ECO:0000256" key="14">
    <source>
        <dbReference type="ARBA" id="ARBA00024146"/>
    </source>
</evidence>
<evidence type="ECO:0000256" key="12">
    <source>
        <dbReference type="ARBA" id="ARBA00023055"/>
    </source>
</evidence>
<dbReference type="GO" id="GO:0043001">
    <property type="term" value="P:Golgi to plasma membrane protein transport"/>
    <property type="evidence" value="ECO:0007669"/>
    <property type="project" value="EnsemblFungi"/>
</dbReference>
<dbReference type="PROSITE" id="PS50191">
    <property type="entry name" value="CRAL_TRIO"/>
    <property type="match status" value="1"/>
</dbReference>
<dbReference type="InterPro" id="IPR036273">
    <property type="entry name" value="CRAL/TRIO_N_dom_sf"/>
</dbReference>
<dbReference type="GO" id="GO:0005886">
    <property type="term" value="C:plasma membrane"/>
    <property type="evidence" value="ECO:0007669"/>
    <property type="project" value="EnsemblFungi"/>
</dbReference>
<keyword evidence="11" id="KW-0408">Iron</keyword>
<keyword evidence="9 16" id="KW-0256">Endoplasmic reticulum</keyword>
<dbReference type="GO" id="GO:0046872">
    <property type="term" value="F:metal ion binding"/>
    <property type="evidence" value="ECO:0007669"/>
    <property type="project" value="UniProtKB-KW"/>
</dbReference>
<name>G3ATM1_SPAPN</name>
<dbReference type="GO" id="GO:0008526">
    <property type="term" value="F:phosphatidylinositol transfer activity"/>
    <property type="evidence" value="ECO:0007669"/>
    <property type="project" value="UniProtKB-UniRule"/>
</dbReference>
<keyword evidence="13 16" id="KW-0472">Membrane</keyword>
<keyword evidence="10 16" id="KW-0492">Microsome</keyword>
<evidence type="ECO:0000256" key="6">
    <source>
        <dbReference type="ARBA" id="ARBA00022490"/>
    </source>
</evidence>
<evidence type="ECO:0000256" key="16">
    <source>
        <dbReference type="RuleBase" id="RU367059"/>
    </source>
</evidence>
<keyword evidence="19" id="KW-1185">Reference proteome</keyword>
<dbReference type="SUPFAM" id="SSF52087">
    <property type="entry name" value="CRAL/TRIO domain"/>
    <property type="match status" value="1"/>
</dbReference>
<proteinExistence type="inferred from homology"/>
<dbReference type="InterPro" id="IPR042938">
    <property type="entry name" value="Sfh5"/>
</dbReference>
<dbReference type="Gene3D" id="3.40.525.10">
    <property type="entry name" value="CRAL-TRIO lipid binding domain"/>
    <property type="match status" value="1"/>
</dbReference>
<protein>
    <recommendedName>
        <fullName evidence="4 16">Phosphatidylinositol transfer protein SFH5</fullName>
        <shortName evidence="16">PITP SFH5</shortName>
    </recommendedName>
</protein>
<dbReference type="EMBL" id="GL996504">
    <property type="protein sequence ID" value="EGW30984.1"/>
    <property type="molecule type" value="Genomic_DNA"/>
</dbReference>
<dbReference type="RefSeq" id="XP_007377017.1">
    <property type="nucleotide sequence ID" value="XM_007376955.1"/>
</dbReference>
<keyword evidence="8" id="KW-0479">Metal-binding</keyword>
<dbReference type="GO" id="GO:0005789">
    <property type="term" value="C:endoplasmic reticulum membrane"/>
    <property type="evidence" value="ECO:0007669"/>
    <property type="project" value="UniProtKB-SubCell"/>
</dbReference>
<comment type="cofactor">
    <cofactor evidence="1">
        <name>heme b</name>
        <dbReference type="ChEBI" id="CHEBI:60344"/>
    </cofactor>
</comment>
<evidence type="ECO:0000256" key="4">
    <source>
        <dbReference type="ARBA" id="ARBA00018320"/>
    </source>
</evidence>
<dbReference type="OrthoDB" id="75724at2759"/>
<dbReference type="SMART" id="SM00516">
    <property type="entry name" value="SEC14"/>
    <property type="match status" value="1"/>
</dbReference>
<gene>
    <name evidence="18" type="ORF">SPAPADRAFT_142248</name>
</gene>
<organism evidence="19">
    <name type="scientific">Spathaspora passalidarum (strain NRRL Y-27907 / 11-Y1)</name>
    <dbReference type="NCBI Taxonomy" id="619300"/>
    <lineage>
        <taxon>Eukaryota</taxon>
        <taxon>Fungi</taxon>
        <taxon>Dikarya</taxon>
        <taxon>Ascomycota</taxon>
        <taxon>Saccharomycotina</taxon>
        <taxon>Pichiomycetes</taxon>
        <taxon>Debaryomycetaceae</taxon>
        <taxon>Spathaspora</taxon>
    </lineage>
</organism>
<evidence type="ECO:0000256" key="3">
    <source>
        <dbReference type="ARBA" id="ARBA00006667"/>
    </source>
</evidence>
<dbReference type="GO" id="GO:0017157">
    <property type="term" value="P:regulation of exocytosis"/>
    <property type="evidence" value="ECO:0007669"/>
    <property type="project" value="EnsemblFungi"/>
</dbReference>
<feature type="domain" description="CRAL-TRIO" evidence="17">
    <location>
        <begin position="135"/>
        <end position="286"/>
    </location>
</feature>
<comment type="catalytic activity">
    <reaction evidence="14">
        <text>a 1,2-diacyl-sn-glycero-3-phospho-(1D-myo-inositol)(in) = a 1,2-diacyl-sn-glycero-3-phospho-(1D-myo-inositol)(out)</text>
        <dbReference type="Rhea" id="RHEA:38691"/>
        <dbReference type="ChEBI" id="CHEBI:57880"/>
    </reaction>
    <physiologicalReaction direction="left-to-right" evidence="14">
        <dbReference type="Rhea" id="RHEA:38692"/>
    </physiologicalReaction>
</comment>
<evidence type="ECO:0000256" key="11">
    <source>
        <dbReference type="ARBA" id="ARBA00023004"/>
    </source>
</evidence>
<evidence type="ECO:0000256" key="15">
    <source>
        <dbReference type="ARBA" id="ARBA00024180"/>
    </source>
</evidence>
<comment type="subcellular location">
    <subcellularLocation>
        <location evidence="16">Cytoplasm</location>
    </subcellularLocation>
    <subcellularLocation>
        <location evidence="2 16">Endoplasmic reticulum membrane</location>
        <topology evidence="2 16">Peripheral membrane protein</topology>
    </subcellularLocation>
    <subcellularLocation>
        <location evidence="16">Microsome membrane</location>
        <topology evidence="16">Peripheral membrane protein</topology>
    </subcellularLocation>
</comment>
<evidence type="ECO:0000256" key="5">
    <source>
        <dbReference type="ARBA" id="ARBA00022448"/>
    </source>
</evidence>
<dbReference type="CDD" id="cd00170">
    <property type="entry name" value="SEC14"/>
    <property type="match status" value="1"/>
</dbReference>
<evidence type="ECO:0000256" key="1">
    <source>
        <dbReference type="ARBA" id="ARBA00001970"/>
    </source>
</evidence>
<comment type="similarity">
    <text evidence="3 16">Belongs to the SFH5 family.</text>
</comment>
<dbReference type="eggNOG" id="KOG1471">
    <property type="taxonomic scope" value="Eukaryota"/>
</dbReference>
<dbReference type="HOGENOM" id="CLU_045138_0_1_1"/>
<dbReference type="GeneID" id="18870435"/>